<gene>
    <name evidence="4" type="ORF">BP6252_00451</name>
</gene>
<dbReference type="Gene3D" id="3.40.50.300">
    <property type="entry name" value="P-loop containing nucleotide triphosphate hydrolases"/>
    <property type="match status" value="1"/>
</dbReference>
<accession>A0A3D8SQ18</accession>
<evidence type="ECO:0000256" key="1">
    <source>
        <dbReference type="ARBA" id="ARBA00022737"/>
    </source>
</evidence>
<keyword evidence="5" id="KW-1185">Reference proteome</keyword>
<reference evidence="4 5" key="1">
    <citation type="journal article" date="2018" name="IMA Fungus">
        <title>IMA Genome-F 9: Draft genome sequence of Annulohypoxylon stygium, Aspergillus mulundensis, Berkeleyomyces basicola (syn. Thielaviopsis basicola), Ceratocystis smalleyi, two Cercospora beticola strains, Coleophoma cylindrospora, Fusarium fracticaudum, Phialophora cf. hyalina, and Morchella septimelata.</title>
        <authorList>
            <person name="Wingfield B.D."/>
            <person name="Bills G.F."/>
            <person name="Dong Y."/>
            <person name="Huang W."/>
            <person name="Nel W.J."/>
            <person name="Swalarsk-Parry B.S."/>
            <person name="Vaghefi N."/>
            <person name="Wilken P.M."/>
            <person name="An Z."/>
            <person name="de Beer Z.W."/>
            <person name="De Vos L."/>
            <person name="Chen L."/>
            <person name="Duong T.A."/>
            <person name="Gao Y."/>
            <person name="Hammerbacher A."/>
            <person name="Kikkert J.R."/>
            <person name="Li Y."/>
            <person name="Li H."/>
            <person name="Li K."/>
            <person name="Li Q."/>
            <person name="Liu X."/>
            <person name="Ma X."/>
            <person name="Naidoo K."/>
            <person name="Pethybridge S.J."/>
            <person name="Sun J."/>
            <person name="Steenkamp E.T."/>
            <person name="van der Nest M.A."/>
            <person name="van Wyk S."/>
            <person name="Wingfield M.J."/>
            <person name="Xiong C."/>
            <person name="Yue Q."/>
            <person name="Zhang X."/>
        </authorList>
    </citation>
    <scope>NUCLEOTIDE SEQUENCE [LARGE SCALE GENOMIC DNA]</scope>
    <source>
        <strain evidence="4 5">BP6252</strain>
    </source>
</reference>
<dbReference type="OrthoDB" id="674604at2759"/>
<dbReference type="EMBL" id="PDLM01000001">
    <property type="protein sequence ID" value="RDW88419.1"/>
    <property type="molecule type" value="Genomic_DNA"/>
</dbReference>
<dbReference type="AlphaFoldDB" id="A0A3D8SQ18"/>
<organism evidence="4 5">
    <name type="scientific">Coleophoma cylindrospora</name>
    <dbReference type="NCBI Taxonomy" id="1849047"/>
    <lineage>
        <taxon>Eukaryota</taxon>
        <taxon>Fungi</taxon>
        <taxon>Dikarya</taxon>
        <taxon>Ascomycota</taxon>
        <taxon>Pezizomycotina</taxon>
        <taxon>Leotiomycetes</taxon>
        <taxon>Helotiales</taxon>
        <taxon>Dermateaceae</taxon>
        <taxon>Coleophoma</taxon>
    </lineage>
</organism>
<dbReference type="PANTHER" id="PTHR10039:SF14">
    <property type="entry name" value="NACHT DOMAIN-CONTAINING PROTEIN"/>
    <property type="match status" value="1"/>
</dbReference>
<feature type="domain" description="NACHT" evidence="3">
    <location>
        <begin position="542"/>
        <end position="660"/>
    </location>
</feature>
<evidence type="ECO:0000313" key="5">
    <source>
        <dbReference type="Proteomes" id="UP000256645"/>
    </source>
</evidence>
<comment type="caution">
    <text evidence="4">The sequence shown here is derived from an EMBL/GenBank/DDBJ whole genome shotgun (WGS) entry which is preliminary data.</text>
</comment>
<dbReference type="InterPro" id="IPR007111">
    <property type="entry name" value="NACHT_NTPase"/>
</dbReference>
<dbReference type="InterPro" id="IPR054471">
    <property type="entry name" value="GPIID_WHD"/>
</dbReference>
<name>A0A3D8SQ18_9HELO</name>
<dbReference type="STRING" id="1849047.A0A3D8SQ18"/>
<evidence type="ECO:0000259" key="3">
    <source>
        <dbReference type="PROSITE" id="PS50837"/>
    </source>
</evidence>
<feature type="region of interest" description="Disordered" evidence="2">
    <location>
        <begin position="1"/>
        <end position="82"/>
    </location>
</feature>
<feature type="compositionally biased region" description="Basic and acidic residues" evidence="2">
    <location>
        <begin position="70"/>
        <end position="82"/>
    </location>
</feature>
<sequence>MFRKIARKLKAAISGGNGSDGSSPPPQKRSSKQPQSDSKASSHSTVGRRDGHQRDEGGPSDGGDDTIEGAQRRRVDPVNDKRLRTDEDTKKLLDFLFNAIIHKFLQINAFSSNAPSFFVVYAHDNITDTGDGLKAGASQVQQLMHWLEFIHSNIKSDRSPLYRDWKRETEGIHGAHDILANQICLLPQSKKTGKCKDYVGSVNKVVLFGSELLEDYVAKSKQGKMKEYAEKLEALFLAMSEEWLDGNNEDVDRIKTKIWKIAGKYVDEPGFHHVLTELIFLKIRFKPNFNQEIIPIVLSGNGMKSLPIVENEDKKFLIWMAPPEPDNSDWIFHETQVLQRLFFKLLLRLFDNRHTIIKGFQDCYNICAKTLFQSLDNLPSEEDFRKTVETQFAETVIKITEQGIADVQSINNEKDRLKEVDGSELKLRGLTSYSHSGSGDQLNVTGNVTKYSNSNHFQAGTGPLTIHTGSGPLYNGPVHYHRGEKSKEKRQQDCWDALHLLTNDPAKDRHSIITTRGRHVDGTCQWIRDVDEFRSWLNDSAPLLWISGGPGKGKTFLSIYLVDYLSSISPRNALVLNFFCDNSDNKRNSACAVLGGFLYQLLEADKSLYDYILPHFELRQKENANLFVDQHLEELWTIFENMLRRTIIDQKYLLLDGLDECNRTEIEFLRTKFEAFYSKPNAQSSIIKTIIVSRSLPNAIQKAIRIDLDEKHKQERDTDLKAFITTQVRNQFSSRSPEDKVSSKLEATLLEKAEGLFLWVGLAMNILKDISKKEVAKLLANGSINKWLPKGLDDIYNRMLVKIPNDEREVAAKIFQWVSIAFRPLTLTELCTLIDIDPVPDMTTEDSIRETIDCCRDLLLITEKETLQFVHLSFKEHLKAIQDPAKSNQQGEFKESQKILTFGIHEEKAHTDVYTRCLQNMSTYLKRDICSLKEPSVLLDELSDLDKGPLVQVRTTLMQARIYTL</sequence>
<feature type="compositionally biased region" description="Basic and acidic residues" evidence="2">
    <location>
        <begin position="47"/>
        <end position="57"/>
    </location>
</feature>
<dbReference type="InterPro" id="IPR027417">
    <property type="entry name" value="P-loop_NTPase"/>
</dbReference>
<dbReference type="Pfam" id="PF24883">
    <property type="entry name" value="NPHP3_N"/>
    <property type="match status" value="1"/>
</dbReference>
<dbReference type="Proteomes" id="UP000256645">
    <property type="component" value="Unassembled WGS sequence"/>
</dbReference>
<keyword evidence="1" id="KW-0677">Repeat</keyword>
<evidence type="ECO:0000256" key="2">
    <source>
        <dbReference type="SAM" id="MobiDB-lite"/>
    </source>
</evidence>
<evidence type="ECO:0000313" key="4">
    <source>
        <dbReference type="EMBL" id="RDW88419.1"/>
    </source>
</evidence>
<proteinExistence type="predicted"/>
<protein>
    <recommendedName>
        <fullName evidence="3">NACHT domain-containing protein</fullName>
    </recommendedName>
</protein>
<feature type="compositionally biased region" description="Basic residues" evidence="2">
    <location>
        <begin position="1"/>
        <end position="10"/>
    </location>
</feature>
<dbReference type="Pfam" id="PF22939">
    <property type="entry name" value="WHD_GPIID"/>
    <property type="match status" value="1"/>
</dbReference>
<dbReference type="PANTHER" id="PTHR10039">
    <property type="entry name" value="AMELOGENIN"/>
    <property type="match status" value="1"/>
</dbReference>
<dbReference type="PROSITE" id="PS50837">
    <property type="entry name" value="NACHT"/>
    <property type="match status" value="1"/>
</dbReference>
<dbReference type="InterPro" id="IPR056884">
    <property type="entry name" value="NPHP3-like_N"/>
</dbReference>